<dbReference type="GO" id="GO:0008446">
    <property type="term" value="F:GDP-mannose 4,6-dehydratase activity"/>
    <property type="evidence" value="ECO:0007669"/>
    <property type="project" value="UniProtKB-EC"/>
</dbReference>
<comment type="cofactor">
    <cofactor evidence="1">
        <name>NADP(+)</name>
        <dbReference type="ChEBI" id="CHEBI:58349"/>
    </cofactor>
</comment>
<evidence type="ECO:0000313" key="8">
    <source>
        <dbReference type="Proteomes" id="UP000279994"/>
    </source>
</evidence>
<comment type="caution">
    <text evidence="7">The sequence shown here is derived from an EMBL/GenBank/DDBJ whole genome shotgun (WGS) entry which is preliminary data.</text>
</comment>
<dbReference type="SUPFAM" id="SSF51735">
    <property type="entry name" value="NAD(P)-binding Rossmann-fold domains"/>
    <property type="match status" value="1"/>
</dbReference>
<evidence type="ECO:0000256" key="3">
    <source>
        <dbReference type="ARBA" id="ARBA00011989"/>
    </source>
</evidence>
<reference evidence="7 8" key="1">
    <citation type="submission" date="2018-11" db="EMBL/GenBank/DDBJ databases">
        <authorList>
            <person name="Li F."/>
        </authorList>
    </citation>
    <scope>NUCLEOTIDE SEQUENCE [LARGE SCALE GENOMIC DNA]</scope>
    <source>
        <strain evidence="7 8">Gsoil 818</strain>
    </source>
</reference>
<keyword evidence="8" id="KW-1185">Reference proteome</keyword>
<dbReference type="Proteomes" id="UP000279994">
    <property type="component" value="Unassembled WGS sequence"/>
</dbReference>
<evidence type="ECO:0000259" key="6">
    <source>
        <dbReference type="Pfam" id="PF16363"/>
    </source>
</evidence>
<gene>
    <name evidence="7" type="ORF">EFL26_10150</name>
</gene>
<dbReference type="AlphaFoldDB" id="A0A3N0GR01"/>
<evidence type="ECO:0000256" key="1">
    <source>
        <dbReference type="ARBA" id="ARBA00001937"/>
    </source>
</evidence>
<feature type="domain" description="NAD(P)-binding" evidence="6">
    <location>
        <begin position="34"/>
        <end position="334"/>
    </location>
</feature>
<feature type="compositionally biased region" description="Basic and acidic residues" evidence="5">
    <location>
        <begin position="1"/>
        <end position="15"/>
    </location>
</feature>
<dbReference type="EC" id="4.2.1.47" evidence="3"/>
<dbReference type="PANTHER" id="PTHR43715:SF1">
    <property type="entry name" value="GDP-MANNOSE 4,6 DEHYDRATASE"/>
    <property type="match status" value="1"/>
</dbReference>
<dbReference type="Gene3D" id="3.90.25.10">
    <property type="entry name" value="UDP-galactose 4-epimerase, domain 1"/>
    <property type="match status" value="1"/>
</dbReference>
<sequence>MGGAHEGRGARPDHGRRGHRADAPSARLVRRTHLVTGVTGQDGVWLSRLLVRQGDRVVGTSRDGSGGDRGCYLQGVELAALDVRDQDSFAKILDEVSPDVVHNLAAMTSVGASWQAAEEVADVDGDAVVRMLDVLRDHGDRAPVFVHASSSEIFGPADPARLVDERTTIQPVSPYGEAKARAHDAVRAARAEGLHATNLVLFGHTSALHPVRFAIPSLARQAAEVGLGRRDCVALHNPATRRDWGSAPDFVRAFAAAAESPAGDFVIATGALHTLEELGRWALDAAGAPDAAVTASGDAGRPHDFDNVRGDPRQAADVLGWSPTRTIRQEVEQMVRTELARLRTGVAESANYLDPA</sequence>
<dbReference type="InterPro" id="IPR006368">
    <property type="entry name" value="GDP_Man_deHydtase"/>
</dbReference>
<accession>A0A3N0GR01</accession>
<evidence type="ECO:0000256" key="5">
    <source>
        <dbReference type="SAM" id="MobiDB-lite"/>
    </source>
</evidence>
<proteinExistence type="inferred from homology"/>
<dbReference type="InterPro" id="IPR036291">
    <property type="entry name" value="NAD(P)-bd_dom_sf"/>
</dbReference>
<dbReference type="Gene3D" id="3.40.50.720">
    <property type="entry name" value="NAD(P)-binding Rossmann-like Domain"/>
    <property type="match status" value="1"/>
</dbReference>
<dbReference type="GO" id="GO:0042351">
    <property type="term" value="P:'de novo' GDP-L-fucose biosynthetic process"/>
    <property type="evidence" value="ECO:0007669"/>
    <property type="project" value="TreeGrafter"/>
</dbReference>
<evidence type="ECO:0000256" key="2">
    <source>
        <dbReference type="ARBA" id="ARBA00009263"/>
    </source>
</evidence>
<dbReference type="EMBL" id="RJSF01000037">
    <property type="protein sequence ID" value="RNM14821.1"/>
    <property type="molecule type" value="Genomic_DNA"/>
</dbReference>
<dbReference type="PANTHER" id="PTHR43715">
    <property type="entry name" value="GDP-MANNOSE 4,6-DEHYDRATASE"/>
    <property type="match status" value="1"/>
</dbReference>
<keyword evidence="4" id="KW-0456">Lyase</keyword>
<evidence type="ECO:0000313" key="7">
    <source>
        <dbReference type="EMBL" id="RNM14821.1"/>
    </source>
</evidence>
<evidence type="ECO:0000256" key="4">
    <source>
        <dbReference type="ARBA" id="ARBA00023239"/>
    </source>
</evidence>
<dbReference type="Pfam" id="PF16363">
    <property type="entry name" value="GDP_Man_Dehyd"/>
    <property type="match status" value="1"/>
</dbReference>
<feature type="region of interest" description="Disordered" evidence="5">
    <location>
        <begin position="1"/>
        <end position="27"/>
    </location>
</feature>
<protein>
    <recommendedName>
        <fullName evidence="3">GDP-mannose 4,6-dehydratase</fullName>
        <ecNumber evidence="3">4.2.1.47</ecNumber>
    </recommendedName>
</protein>
<organism evidence="7 8">
    <name type="scientific">Nocardioides pocheonensis</name>
    <dbReference type="NCBI Taxonomy" id="661485"/>
    <lineage>
        <taxon>Bacteria</taxon>
        <taxon>Bacillati</taxon>
        <taxon>Actinomycetota</taxon>
        <taxon>Actinomycetes</taxon>
        <taxon>Propionibacteriales</taxon>
        <taxon>Nocardioidaceae</taxon>
        <taxon>Nocardioides</taxon>
    </lineage>
</organism>
<dbReference type="InterPro" id="IPR016040">
    <property type="entry name" value="NAD(P)-bd_dom"/>
</dbReference>
<comment type="similarity">
    <text evidence="2">Belongs to the NAD(P)-dependent epimerase/dehydratase family. GDP-mannose 4,6-dehydratase subfamily.</text>
</comment>
<dbReference type="OrthoDB" id="9779041at2"/>
<name>A0A3N0GR01_9ACTN</name>